<dbReference type="RefSeq" id="XP_056688756.1">
    <property type="nucleotide sequence ID" value="XM_056832778.1"/>
</dbReference>
<dbReference type="InterPro" id="IPR010264">
    <property type="entry name" value="Self-incomp_S1"/>
</dbReference>
<evidence type="ECO:0000256" key="1">
    <source>
        <dbReference type="ARBA" id="ARBA00004613"/>
    </source>
</evidence>
<evidence type="ECO:0000256" key="5">
    <source>
        <dbReference type="ARBA" id="ARBA00022729"/>
    </source>
</evidence>
<evidence type="ECO:0000256" key="7">
    <source>
        <dbReference type="SAM" id="SignalP"/>
    </source>
</evidence>
<keyword evidence="3 6" id="KW-0713">Self-incompatibility</keyword>
<evidence type="ECO:0000256" key="6">
    <source>
        <dbReference type="RuleBase" id="RU367044"/>
    </source>
</evidence>
<evidence type="ECO:0000313" key="9">
    <source>
        <dbReference type="RefSeq" id="XP_056688756.1"/>
    </source>
</evidence>
<dbReference type="PANTHER" id="PTHR31232:SF154">
    <property type="entry name" value="S-PROTEIN HOMOLOG"/>
    <property type="match status" value="1"/>
</dbReference>
<name>A0ABM3QZE6_SPIOL</name>
<feature type="chain" id="PRO_5045939314" description="S-protein homolog" evidence="7">
    <location>
        <begin position="16"/>
        <end position="143"/>
    </location>
</feature>
<organism evidence="8 9">
    <name type="scientific">Spinacia oleracea</name>
    <name type="common">Spinach</name>
    <dbReference type="NCBI Taxonomy" id="3562"/>
    <lineage>
        <taxon>Eukaryota</taxon>
        <taxon>Viridiplantae</taxon>
        <taxon>Streptophyta</taxon>
        <taxon>Embryophyta</taxon>
        <taxon>Tracheophyta</taxon>
        <taxon>Spermatophyta</taxon>
        <taxon>Magnoliopsida</taxon>
        <taxon>eudicotyledons</taxon>
        <taxon>Gunneridae</taxon>
        <taxon>Pentapetalae</taxon>
        <taxon>Caryophyllales</taxon>
        <taxon>Chenopodiaceae</taxon>
        <taxon>Chenopodioideae</taxon>
        <taxon>Anserineae</taxon>
        <taxon>Spinacia</taxon>
    </lineage>
</organism>
<accession>A0ABM3QZE6</accession>
<feature type="signal peptide" evidence="7">
    <location>
        <begin position="1"/>
        <end position="15"/>
    </location>
</feature>
<dbReference type="Proteomes" id="UP000813463">
    <property type="component" value="Chromosome 6"/>
</dbReference>
<proteinExistence type="inferred from homology"/>
<sequence length="143" mass="16423">MLKLLVAIILTLGVADQPLVASWSILPARYWVKIENGLSKDILDAHCIGGGKKITDLGLQHIPLNSNFNWTFKSELWKKVAYNCNLTSPSNGHLYYEAYENDQSFEDRYCGGRHCTWKAADDGLYLYHDKKKRYIRLGTWDKP</sequence>
<keyword evidence="4 6" id="KW-0964">Secreted</keyword>
<evidence type="ECO:0000256" key="2">
    <source>
        <dbReference type="ARBA" id="ARBA00005581"/>
    </source>
</evidence>
<evidence type="ECO:0000313" key="8">
    <source>
        <dbReference type="Proteomes" id="UP000813463"/>
    </source>
</evidence>
<comment type="subcellular location">
    <subcellularLocation>
        <location evidence="1 6">Secreted</location>
    </subcellularLocation>
</comment>
<evidence type="ECO:0000256" key="3">
    <source>
        <dbReference type="ARBA" id="ARBA00022471"/>
    </source>
</evidence>
<dbReference type="GeneID" id="130463600"/>
<reference evidence="8" key="1">
    <citation type="journal article" date="2021" name="Nat. Commun.">
        <title>Genomic analyses provide insights into spinach domestication and the genetic basis of agronomic traits.</title>
        <authorList>
            <person name="Cai X."/>
            <person name="Sun X."/>
            <person name="Xu C."/>
            <person name="Sun H."/>
            <person name="Wang X."/>
            <person name="Ge C."/>
            <person name="Zhang Z."/>
            <person name="Wang Q."/>
            <person name="Fei Z."/>
            <person name="Jiao C."/>
            <person name="Wang Q."/>
        </authorList>
    </citation>
    <scope>NUCLEOTIDE SEQUENCE [LARGE SCALE GENOMIC DNA]</scope>
    <source>
        <strain evidence="8">cv. Varoflay</strain>
    </source>
</reference>
<dbReference type="Pfam" id="PF05938">
    <property type="entry name" value="Self-incomp_S1"/>
    <property type="match status" value="1"/>
</dbReference>
<reference evidence="9" key="2">
    <citation type="submission" date="2025-08" db="UniProtKB">
        <authorList>
            <consortium name="RefSeq"/>
        </authorList>
    </citation>
    <scope>IDENTIFICATION</scope>
    <source>
        <tissue evidence="9">Leaf</tissue>
    </source>
</reference>
<protein>
    <recommendedName>
        <fullName evidence="6">S-protein homolog</fullName>
    </recommendedName>
</protein>
<keyword evidence="5 7" id="KW-0732">Signal</keyword>
<evidence type="ECO:0000256" key="4">
    <source>
        <dbReference type="ARBA" id="ARBA00022525"/>
    </source>
</evidence>
<gene>
    <name evidence="9" type="primary">LOC130463600</name>
</gene>
<dbReference type="PANTHER" id="PTHR31232">
    <property type="match status" value="1"/>
</dbReference>
<keyword evidence="8" id="KW-1185">Reference proteome</keyword>
<comment type="similarity">
    <text evidence="2 6">Belongs to the plant self-incompatibility (S1) protein family.</text>
</comment>